<evidence type="ECO:0000313" key="2">
    <source>
        <dbReference type="EMBL" id="KWZ58778.1"/>
    </source>
</evidence>
<reference evidence="1 3" key="1">
    <citation type="submission" date="2015-11" db="EMBL/GenBank/DDBJ databases">
        <title>Expanding the genomic diversity of Burkholderia species for the development of highly accurate diagnostics.</title>
        <authorList>
            <person name="Sahl J."/>
            <person name="Keim P."/>
            <person name="Wagner D."/>
        </authorList>
    </citation>
    <scope>NUCLEOTIDE SEQUENCE [LARGE SCALE GENOMIC DNA]</scope>
    <source>
        <strain evidence="1 3">MSMB2087WGS</strain>
    </source>
</reference>
<sequence length="68" mass="8032">MIRLPEYCPELSPDELLNQDVKTNALGKSRPTNKAEMISTVRRHLHRRQKQPHVIRNLFKEKHVQYAA</sequence>
<proteinExistence type="predicted"/>
<dbReference type="Proteomes" id="UP000070119">
    <property type="component" value="Unassembled WGS sequence"/>
</dbReference>
<dbReference type="AlphaFoldDB" id="A0A106J3R3"/>
<accession>A0A106J3R3</accession>
<organism evidence="1 3">
    <name type="scientific">Burkholderia ubonensis</name>
    <dbReference type="NCBI Taxonomy" id="101571"/>
    <lineage>
        <taxon>Bacteria</taxon>
        <taxon>Pseudomonadati</taxon>
        <taxon>Pseudomonadota</taxon>
        <taxon>Betaproteobacteria</taxon>
        <taxon>Burkholderiales</taxon>
        <taxon>Burkholderiaceae</taxon>
        <taxon>Burkholderia</taxon>
        <taxon>Burkholderia cepacia complex</taxon>
    </lineage>
</organism>
<dbReference type="EMBL" id="LNJU01000002">
    <property type="protein sequence ID" value="KWZ58778.1"/>
    <property type="molecule type" value="Genomic_DNA"/>
</dbReference>
<evidence type="ECO:0008006" key="5">
    <source>
        <dbReference type="Google" id="ProtNLM"/>
    </source>
</evidence>
<name>A0A106J3R3_9BURK</name>
<protein>
    <recommendedName>
        <fullName evidence="5">Transposase</fullName>
    </recommendedName>
</protein>
<evidence type="ECO:0000313" key="4">
    <source>
        <dbReference type="Proteomes" id="UP000070119"/>
    </source>
</evidence>
<comment type="caution">
    <text evidence="1">The sequence shown here is derived from an EMBL/GenBank/DDBJ whole genome shotgun (WGS) entry which is preliminary data.</text>
</comment>
<gene>
    <name evidence="2" type="ORF">WK57_17045</name>
    <name evidence="1" type="ORF">WL29_32385</name>
</gene>
<reference evidence="2 4" key="2">
    <citation type="submission" date="2015-11" db="EMBL/GenBank/DDBJ databases">
        <authorList>
            <person name="Sahl J."/>
            <person name="Wagner D."/>
            <person name="Keim P."/>
        </authorList>
    </citation>
    <scope>NUCLEOTIDE SEQUENCE [LARGE SCALE GENOMIC DNA]</scope>
    <source>
        <strain evidence="2 4">MSMB1157</strain>
    </source>
</reference>
<evidence type="ECO:0000313" key="1">
    <source>
        <dbReference type="EMBL" id="KWA78799.1"/>
    </source>
</evidence>
<evidence type="ECO:0000313" key="3">
    <source>
        <dbReference type="Proteomes" id="UP000060630"/>
    </source>
</evidence>
<dbReference type="EMBL" id="LPHD01000133">
    <property type="protein sequence ID" value="KWA78799.1"/>
    <property type="molecule type" value="Genomic_DNA"/>
</dbReference>
<dbReference type="RefSeq" id="WP_060182969.1">
    <property type="nucleotide sequence ID" value="NZ_LNJU01000002.1"/>
</dbReference>
<dbReference type="Proteomes" id="UP000060630">
    <property type="component" value="Unassembled WGS sequence"/>
</dbReference>